<proteinExistence type="predicted"/>
<evidence type="ECO:0000313" key="2">
    <source>
        <dbReference type="EMBL" id="EHP30816.1"/>
    </source>
</evidence>
<organism evidence="2 3">
    <name type="scientific">Sulfurimonas gotlandica (strain DSM 19862 / JCM 16533 / GD1)</name>
    <dbReference type="NCBI Taxonomy" id="929558"/>
    <lineage>
        <taxon>Bacteria</taxon>
        <taxon>Pseudomonadati</taxon>
        <taxon>Campylobacterota</taxon>
        <taxon>Epsilonproteobacteria</taxon>
        <taxon>Campylobacterales</taxon>
        <taxon>Sulfurimonadaceae</taxon>
        <taxon>Sulfurimonas</taxon>
    </lineage>
</organism>
<name>B6BMR7_SULGG</name>
<dbReference type="PATRIC" id="fig|929558.5.peg.2284"/>
<dbReference type="HOGENOM" id="CLU_078723_0_0_7"/>
<sequence>MLNVNDLEKRWRKYKIKSYIPHIVIMTSLSIIFILVSMVNNSDKFTNTETIEEKTTIQINENTTPKLKQIIEQNITVAKVETQKIIPKEQASDDKMLILSPSLNFMSNIKHSSISYDDNDEVRTPSVNIKPKNKSTQKVIAPKEKLEQIEVKAIEKKNVVHIERQNTQEDISHVIKRFKKNNNPALSLFVAKKYYEIEEYHKSYNYALITNEINDNIEASWIIFSKSLVKLNEKDEAIKTLKKYIEHSHSSQAKILLDEITSGKFK</sequence>
<keyword evidence="3" id="KW-1185">Reference proteome</keyword>
<dbReference type="EMBL" id="AFRZ01000001">
    <property type="protein sequence ID" value="EHP30816.1"/>
    <property type="molecule type" value="Genomic_DNA"/>
</dbReference>
<dbReference type="SUPFAM" id="SSF48452">
    <property type="entry name" value="TPR-like"/>
    <property type="match status" value="1"/>
</dbReference>
<dbReference type="OrthoDB" id="5334424at2"/>
<dbReference type="AlphaFoldDB" id="B6BMR7"/>
<evidence type="ECO:0000256" key="1">
    <source>
        <dbReference type="SAM" id="Phobius"/>
    </source>
</evidence>
<evidence type="ECO:0008006" key="4">
    <source>
        <dbReference type="Google" id="ProtNLM"/>
    </source>
</evidence>
<accession>B6BMR7</accession>
<dbReference type="Proteomes" id="UP000006431">
    <property type="component" value="Unassembled WGS sequence"/>
</dbReference>
<gene>
    <name evidence="2" type="ORF">SMGD1_2293</name>
</gene>
<evidence type="ECO:0000313" key="3">
    <source>
        <dbReference type="Proteomes" id="UP000006431"/>
    </source>
</evidence>
<keyword evidence="1" id="KW-0812">Transmembrane</keyword>
<dbReference type="RefSeq" id="WP_008339462.1">
    <property type="nucleotide sequence ID" value="NZ_AFRZ01000001.1"/>
</dbReference>
<accession>H1FYK1</accession>
<reference evidence="2 3" key="1">
    <citation type="journal article" date="2012" name="Proc. Natl. Acad. Sci. U.S.A.">
        <title>Genome and physiology of a model Epsilonproteobacterium responsible for sulfide detoxification in marine oxygen depletion zones.</title>
        <authorList>
            <person name="Grote J."/>
            <person name="Schott T."/>
            <person name="Bruckner C.G."/>
            <person name="Glockner F.O."/>
            <person name="Jost G."/>
            <person name="Teeling H."/>
            <person name="Labrenz M."/>
            <person name="Jurgens K."/>
        </authorList>
    </citation>
    <scope>NUCLEOTIDE SEQUENCE [LARGE SCALE GENOMIC DNA]</scope>
    <source>
        <strain evidence="2 3">GD1</strain>
    </source>
</reference>
<feature type="transmembrane region" description="Helical" evidence="1">
    <location>
        <begin position="19"/>
        <end position="39"/>
    </location>
</feature>
<keyword evidence="1" id="KW-0472">Membrane</keyword>
<protein>
    <recommendedName>
        <fullName evidence="4">Transformation system protein</fullName>
    </recommendedName>
</protein>
<comment type="caution">
    <text evidence="2">The sequence shown here is derived from an EMBL/GenBank/DDBJ whole genome shotgun (WGS) entry which is preliminary data.</text>
</comment>
<dbReference type="eggNOG" id="COG0457">
    <property type="taxonomic scope" value="Bacteria"/>
</dbReference>
<dbReference type="STRING" id="929558.SMGD1_2293"/>
<dbReference type="InterPro" id="IPR011990">
    <property type="entry name" value="TPR-like_helical_dom_sf"/>
</dbReference>
<keyword evidence="1" id="KW-1133">Transmembrane helix</keyword>